<evidence type="ECO:0000313" key="6">
    <source>
        <dbReference type="Proteomes" id="UP000813462"/>
    </source>
</evidence>
<dbReference type="InterPro" id="IPR033121">
    <property type="entry name" value="PEPTIDASE_A1"/>
</dbReference>
<dbReference type="Pfam" id="PF14543">
    <property type="entry name" value="TAXi_N"/>
    <property type="match status" value="1"/>
</dbReference>
<sequence length="164" mass="18692">MYPGNLTAPERMQWLINISQARIHHSQSKTSPNATKSNPENIRSTIIRELFFFAVHVTIGNPTWGVYLLMDTGGDLIWTQCQPCRKCFDLEYGIFDPRISTTYSKLPCDHPLRQGLSNASMINASMMYLTVDHPNKSRAEQKALHLSKDSHFLQPKAARYPLIT</sequence>
<reference evidence="5" key="1">
    <citation type="journal article" date="2021" name="Front. Plant Sci.">
        <title>Chromosome-Scale Genome Assembly for Chinese Sour Jujube and Insights Into Its Genome Evolution and Domestication Signature.</title>
        <authorList>
            <person name="Shen L.-Y."/>
            <person name="Luo H."/>
            <person name="Wang X.-L."/>
            <person name="Wang X.-M."/>
            <person name="Qiu X.-J."/>
            <person name="Liu H."/>
            <person name="Zhou S.-S."/>
            <person name="Jia K.-H."/>
            <person name="Nie S."/>
            <person name="Bao Y.-T."/>
            <person name="Zhang R.-G."/>
            <person name="Yun Q.-Z."/>
            <person name="Chai Y.-H."/>
            <person name="Lu J.-Y."/>
            <person name="Li Y."/>
            <person name="Zhao S.-W."/>
            <person name="Mao J.-F."/>
            <person name="Jia S.-G."/>
            <person name="Mao Y.-M."/>
        </authorList>
    </citation>
    <scope>NUCLEOTIDE SEQUENCE</scope>
    <source>
        <strain evidence="5">AT0</strain>
        <tissue evidence="5">Leaf</tissue>
    </source>
</reference>
<comment type="caution">
    <text evidence="5">The sequence shown here is derived from an EMBL/GenBank/DDBJ whole genome shotgun (WGS) entry which is preliminary data.</text>
</comment>
<dbReference type="PANTHER" id="PTHR47967:SF123">
    <property type="entry name" value="ASPARTIC PROTEINASE NEPENTHESIN-1-LIKE"/>
    <property type="match status" value="1"/>
</dbReference>
<dbReference type="SUPFAM" id="SSF50630">
    <property type="entry name" value="Acid proteases"/>
    <property type="match status" value="1"/>
</dbReference>
<name>A0A978W3Y5_ZIZJJ</name>
<gene>
    <name evidence="5" type="ORF">FEM48_Zijuj01G0226100</name>
</gene>
<proteinExistence type="inferred from homology"/>
<keyword evidence="3" id="KW-0378">Hydrolase</keyword>
<dbReference type="GO" id="GO:0008233">
    <property type="term" value="F:peptidase activity"/>
    <property type="evidence" value="ECO:0007669"/>
    <property type="project" value="UniProtKB-KW"/>
</dbReference>
<organism evidence="5 6">
    <name type="scientific">Ziziphus jujuba var. spinosa</name>
    <dbReference type="NCBI Taxonomy" id="714518"/>
    <lineage>
        <taxon>Eukaryota</taxon>
        <taxon>Viridiplantae</taxon>
        <taxon>Streptophyta</taxon>
        <taxon>Embryophyta</taxon>
        <taxon>Tracheophyta</taxon>
        <taxon>Spermatophyta</taxon>
        <taxon>Magnoliopsida</taxon>
        <taxon>eudicotyledons</taxon>
        <taxon>Gunneridae</taxon>
        <taxon>Pentapetalae</taxon>
        <taxon>rosids</taxon>
        <taxon>fabids</taxon>
        <taxon>Rosales</taxon>
        <taxon>Rhamnaceae</taxon>
        <taxon>Paliureae</taxon>
        <taxon>Ziziphus</taxon>
    </lineage>
</organism>
<dbReference type="Gene3D" id="2.40.70.10">
    <property type="entry name" value="Acid Proteases"/>
    <property type="match status" value="1"/>
</dbReference>
<evidence type="ECO:0000256" key="1">
    <source>
        <dbReference type="ARBA" id="ARBA00007447"/>
    </source>
</evidence>
<dbReference type="AlphaFoldDB" id="A0A978W3Y5"/>
<dbReference type="InterPro" id="IPR032861">
    <property type="entry name" value="TAXi_N"/>
</dbReference>
<dbReference type="InterPro" id="IPR021109">
    <property type="entry name" value="Peptidase_aspartic_dom_sf"/>
</dbReference>
<dbReference type="PANTHER" id="PTHR47967">
    <property type="entry name" value="OS07G0603500 PROTEIN-RELATED"/>
    <property type="match status" value="1"/>
</dbReference>
<keyword evidence="2" id="KW-0645">Protease</keyword>
<evidence type="ECO:0000256" key="2">
    <source>
        <dbReference type="ARBA" id="ARBA00022670"/>
    </source>
</evidence>
<dbReference type="EMBL" id="JAEACU010000001">
    <property type="protein sequence ID" value="KAH7546669.1"/>
    <property type="molecule type" value="Genomic_DNA"/>
</dbReference>
<evidence type="ECO:0000256" key="3">
    <source>
        <dbReference type="ARBA" id="ARBA00022801"/>
    </source>
</evidence>
<feature type="domain" description="Peptidase A1" evidence="4">
    <location>
        <begin position="53"/>
        <end position="164"/>
    </location>
</feature>
<dbReference type="InterPro" id="IPR051708">
    <property type="entry name" value="Plant_Aspart_Prot_A1"/>
</dbReference>
<accession>A0A978W3Y5</accession>
<comment type="similarity">
    <text evidence="1">Belongs to the peptidase A1 family.</text>
</comment>
<evidence type="ECO:0000259" key="4">
    <source>
        <dbReference type="PROSITE" id="PS51767"/>
    </source>
</evidence>
<dbReference type="Proteomes" id="UP000813462">
    <property type="component" value="Unassembled WGS sequence"/>
</dbReference>
<dbReference type="PROSITE" id="PS51767">
    <property type="entry name" value="PEPTIDASE_A1"/>
    <property type="match status" value="1"/>
</dbReference>
<dbReference type="GO" id="GO:0006508">
    <property type="term" value="P:proteolysis"/>
    <property type="evidence" value="ECO:0007669"/>
    <property type="project" value="UniProtKB-KW"/>
</dbReference>
<dbReference type="GO" id="GO:0005576">
    <property type="term" value="C:extracellular region"/>
    <property type="evidence" value="ECO:0007669"/>
    <property type="project" value="TreeGrafter"/>
</dbReference>
<evidence type="ECO:0000313" key="5">
    <source>
        <dbReference type="EMBL" id="KAH7546669.1"/>
    </source>
</evidence>
<protein>
    <recommendedName>
        <fullName evidence="4">Peptidase A1 domain-containing protein</fullName>
    </recommendedName>
</protein>